<keyword evidence="4" id="KW-0804">Transcription</keyword>
<dbReference type="SUPFAM" id="SSF53850">
    <property type="entry name" value="Periplasmic binding protein-like II"/>
    <property type="match status" value="1"/>
</dbReference>
<dbReference type="PANTHER" id="PTHR30419:SF8">
    <property type="entry name" value="NITROGEN ASSIMILATION TRANSCRIPTIONAL ACTIVATOR-RELATED"/>
    <property type="match status" value="1"/>
</dbReference>
<evidence type="ECO:0000259" key="5">
    <source>
        <dbReference type="PROSITE" id="PS50931"/>
    </source>
</evidence>
<dbReference type="KEGG" id="bpt:Bpet1252"/>
<dbReference type="InterPro" id="IPR036388">
    <property type="entry name" value="WH-like_DNA-bd_sf"/>
</dbReference>
<dbReference type="GO" id="GO:0003700">
    <property type="term" value="F:DNA-binding transcription factor activity"/>
    <property type="evidence" value="ECO:0007669"/>
    <property type="project" value="InterPro"/>
</dbReference>
<feature type="domain" description="HTH lysR-type" evidence="5">
    <location>
        <begin position="1"/>
        <end position="58"/>
    </location>
</feature>
<dbReference type="PRINTS" id="PR00039">
    <property type="entry name" value="HTHLYSR"/>
</dbReference>
<dbReference type="PROSITE" id="PS50931">
    <property type="entry name" value="HTH_LYSR"/>
    <property type="match status" value="1"/>
</dbReference>
<dbReference type="GO" id="GO:0005829">
    <property type="term" value="C:cytosol"/>
    <property type="evidence" value="ECO:0007669"/>
    <property type="project" value="TreeGrafter"/>
</dbReference>
<dbReference type="Gene3D" id="1.10.10.10">
    <property type="entry name" value="Winged helix-like DNA-binding domain superfamily/Winged helix DNA-binding domain"/>
    <property type="match status" value="1"/>
</dbReference>
<dbReference type="Pfam" id="PF00126">
    <property type="entry name" value="HTH_1"/>
    <property type="match status" value="1"/>
</dbReference>
<sequence length="310" mass="34240">MKMRHLTVLVAIAEHGSVTRAADDLGVSQSALTQTLAEIESIFGSPLFSRTSRGVLPTELGNMALIRAKRMLQDIDLWERDVTAMQAGHRAHLNLGAVPHVSGHLLTRTVRMLVQDHGMSLTLHRGNTRHLLRLLRERRVDCTICRVPADEDMCGLSHRLLYEQRPALVANRSLARHLKQRVLTLGDLRQARWILPLPDTPTRQRVNEAFRRQGLAPPVPVLETDSAEVVLDMLATDDALVSLVPEDLAVEMNATGAVLRLAMAFDWALPAIHLISAQRETPLAAEAHLAATLTALRQQDMQSAQASPEA</sequence>
<reference evidence="6 7" key="1">
    <citation type="journal article" date="2008" name="BMC Genomics">
        <title>The missing link: Bordetella petrii is endowed with both the metabolic versatility of environmental bacteria and virulence traits of pathogenic Bordetellae.</title>
        <authorList>
            <person name="Gross R."/>
            <person name="Guzman C.A."/>
            <person name="Sebaihia M."/>
            <person name="Martins Dos Santos V.A."/>
            <person name="Pieper D.H."/>
            <person name="Koebnik R."/>
            <person name="Lechner M."/>
            <person name="Bartels D."/>
            <person name="Buhrmester J."/>
            <person name="Choudhuri J.V."/>
            <person name="Ebensen T."/>
            <person name="Gaigalat L."/>
            <person name="Herrmann S."/>
            <person name="Khachane A.N."/>
            <person name="Larisch C."/>
            <person name="Link S."/>
            <person name="Linke B."/>
            <person name="Meyer F."/>
            <person name="Mormann S."/>
            <person name="Nakunst D."/>
            <person name="Rueckert C."/>
            <person name="Schneiker-Bekel S."/>
            <person name="Schulze K."/>
            <person name="Vorhoelter F.J."/>
            <person name="Yevsa T."/>
            <person name="Engle J.T."/>
            <person name="Goldman W.E."/>
            <person name="Puehler A."/>
            <person name="Goebel U.B."/>
            <person name="Goesmann A."/>
            <person name="Bloecker H."/>
            <person name="Kaiser O."/>
            <person name="Martinez-Arias R."/>
        </authorList>
    </citation>
    <scope>NUCLEOTIDE SEQUENCE [LARGE SCALE GENOMIC DNA]</scope>
    <source>
        <strain evidence="7">ATCC BAA-461 / DSM 12804 / CCUG 43448 / CIP 107267 / Se-1111R</strain>
    </source>
</reference>
<evidence type="ECO:0000256" key="2">
    <source>
        <dbReference type="ARBA" id="ARBA00023015"/>
    </source>
</evidence>
<dbReference type="eggNOG" id="COG0583">
    <property type="taxonomic scope" value="Bacteria"/>
</dbReference>
<protein>
    <submittedName>
        <fullName evidence="6">Transcriptional regulatory, LysR-family</fullName>
    </submittedName>
</protein>
<keyword evidence="2" id="KW-0805">Transcription regulation</keyword>
<dbReference type="FunFam" id="1.10.10.10:FF:000001">
    <property type="entry name" value="LysR family transcriptional regulator"/>
    <property type="match status" value="1"/>
</dbReference>
<keyword evidence="3" id="KW-0238">DNA-binding</keyword>
<dbReference type="InterPro" id="IPR000847">
    <property type="entry name" value="LysR_HTH_N"/>
</dbReference>
<dbReference type="InterPro" id="IPR036390">
    <property type="entry name" value="WH_DNA-bd_sf"/>
</dbReference>
<accession>A9IDP8</accession>
<comment type="similarity">
    <text evidence="1">Belongs to the LysR transcriptional regulatory family.</text>
</comment>
<dbReference type="GO" id="GO:0003677">
    <property type="term" value="F:DNA binding"/>
    <property type="evidence" value="ECO:0007669"/>
    <property type="project" value="UniProtKB-KW"/>
</dbReference>
<evidence type="ECO:0000256" key="3">
    <source>
        <dbReference type="ARBA" id="ARBA00023125"/>
    </source>
</evidence>
<evidence type="ECO:0000256" key="4">
    <source>
        <dbReference type="ARBA" id="ARBA00023163"/>
    </source>
</evidence>
<gene>
    <name evidence="6" type="ordered locus">Bpet1252</name>
</gene>
<dbReference type="Proteomes" id="UP000001225">
    <property type="component" value="Chromosome"/>
</dbReference>
<dbReference type="AlphaFoldDB" id="A9IDP8"/>
<evidence type="ECO:0000313" key="6">
    <source>
        <dbReference type="EMBL" id="CAP41586.1"/>
    </source>
</evidence>
<dbReference type="SUPFAM" id="SSF46785">
    <property type="entry name" value="Winged helix' DNA-binding domain"/>
    <property type="match status" value="1"/>
</dbReference>
<proteinExistence type="inferred from homology"/>
<dbReference type="InterPro" id="IPR050950">
    <property type="entry name" value="HTH-type_LysR_regulators"/>
</dbReference>
<organism evidence="6 7">
    <name type="scientific">Bordetella petrii (strain ATCC BAA-461 / DSM 12804 / CCUG 43448 / CIP 107267 / Se-1111R)</name>
    <dbReference type="NCBI Taxonomy" id="340100"/>
    <lineage>
        <taxon>Bacteria</taxon>
        <taxon>Pseudomonadati</taxon>
        <taxon>Pseudomonadota</taxon>
        <taxon>Betaproteobacteria</taxon>
        <taxon>Burkholderiales</taxon>
        <taxon>Alcaligenaceae</taxon>
        <taxon>Bordetella</taxon>
    </lineage>
</organism>
<dbReference type="EMBL" id="AM902716">
    <property type="protein sequence ID" value="CAP41586.1"/>
    <property type="molecule type" value="Genomic_DNA"/>
</dbReference>
<evidence type="ECO:0000256" key="1">
    <source>
        <dbReference type="ARBA" id="ARBA00009437"/>
    </source>
</evidence>
<dbReference type="Pfam" id="PF03466">
    <property type="entry name" value="LysR_substrate"/>
    <property type="match status" value="1"/>
</dbReference>
<name>A9IDP8_BORPD</name>
<evidence type="ECO:0000313" key="7">
    <source>
        <dbReference type="Proteomes" id="UP000001225"/>
    </source>
</evidence>
<dbReference type="PANTHER" id="PTHR30419">
    <property type="entry name" value="HTH-TYPE TRANSCRIPTIONAL REGULATOR YBHD"/>
    <property type="match status" value="1"/>
</dbReference>
<dbReference type="InterPro" id="IPR005119">
    <property type="entry name" value="LysR_subst-bd"/>
</dbReference>
<dbReference type="STRING" id="94624.Bpet1252"/>
<dbReference type="Gene3D" id="3.40.190.290">
    <property type="match status" value="1"/>
</dbReference>
<keyword evidence="7" id="KW-1185">Reference proteome</keyword>